<dbReference type="SMART" id="SM00420">
    <property type="entry name" value="HTH_DEOR"/>
    <property type="match status" value="1"/>
</dbReference>
<evidence type="ECO:0000259" key="7">
    <source>
        <dbReference type="PROSITE" id="PS51000"/>
    </source>
</evidence>
<dbReference type="InterPro" id="IPR036390">
    <property type="entry name" value="WH_DNA-bd_sf"/>
</dbReference>
<evidence type="ECO:0000256" key="5">
    <source>
        <dbReference type="ARBA" id="ARBA00023163"/>
    </source>
</evidence>
<feature type="domain" description="HTH deoR-type" evidence="7">
    <location>
        <begin position="3"/>
        <end position="58"/>
    </location>
</feature>
<dbReference type="AlphaFoldDB" id="A0A1U7N1D3"/>
<evidence type="ECO:0000256" key="6">
    <source>
        <dbReference type="ARBA" id="ARBA00024937"/>
    </source>
</evidence>
<dbReference type="Pfam" id="PF00455">
    <property type="entry name" value="DeoRC"/>
    <property type="match status" value="1"/>
</dbReference>
<evidence type="ECO:0000256" key="4">
    <source>
        <dbReference type="ARBA" id="ARBA00023125"/>
    </source>
</evidence>
<sequence length="249" mass="27858">MLKEERHSYILDSIQKNQKVLTLELSDALSVSEDTIRRDLKELSDRGQLKKVHGGAISLSLNPFDYRDREVYALEQKKLLANKAARLIKENTVIIIDGGTTNLELVKALPKSLSATVFTNSIPIASELAQHPRTEVIFAGGRVLKQAQVTVGEEAINTFRGLYADQCFLGVRSIHHQIGITEIDWEETLVKRSMIHAAAEIVSLLIPEKIETVNPYKIGETQRLNKIISCLPQGDQRLDLYEGMGIETL</sequence>
<keyword evidence="2" id="KW-0678">Repressor</keyword>
<dbReference type="SUPFAM" id="SSF46785">
    <property type="entry name" value="Winged helix' DNA-binding domain"/>
    <property type="match status" value="1"/>
</dbReference>
<dbReference type="PANTHER" id="PTHR30363">
    <property type="entry name" value="HTH-TYPE TRANSCRIPTIONAL REGULATOR SRLR-RELATED"/>
    <property type="match status" value="1"/>
</dbReference>
<protein>
    <recommendedName>
        <fullName evidence="1">Lactose phosphotransferase system repressor</fullName>
    </recommendedName>
</protein>
<comment type="caution">
    <text evidence="8">The sequence shown here is derived from an EMBL/GenBank/DDBJ whole genome shotgun (WGS) entry which is preliminary data.</text>
</comment>
<evidence type="ECO:0000256" key="3">
    <source>
        <dbReference type="ARBA" id="ARBA00023015"/>
    </source>
</evidence>
<keyword evidence="4" id="KW-0238">DNA-binding</keyword>
<dbReference type="SMART" id="SM01134">
    <property type="entry name" value="DeoRC"/>
    <property type="match status" value="1"/>
</dbReference>
<proteinExistence type="predicted"/>
<dbReference type="PROSITE" id="PS00894">
    <property type="entry name" value="HTH_DEOR_1"/>
    <property type="match status" value="1"/>
</dbReference>
<evidence type="ECO:0000256" key="1">
    <source>
        <dbReference type="ARBA" id="ARBA00021390"/>
    </source>
</evidence>
<dbReference type="PROSITE" id="PS51000">
    <property type="entry name" value="HTH_DEOR_2"/>
    <property type="match status" value="1"/>
</dbReference>
<dbReference type="InterPro" id="IPR018356">
    <property type="entry name" value="Tscrpt_reg_HTH_DeoR_CS"/>
</dbReference>
<comment type="function">
    <text evidence="6">Repressor of the lactose catabolism operon. Galactose-6-phosphate is the inducer.</text>
</comment>
<accession>A0A1U7N1D3</accession>
<evidence type="ECO:0000256" key="2">
    <source>
        <dbReference type="ARBA" id="ARBA00022491"/>
    </source>
</evidence>
<dbReference type="InterPro" id="IPR014036">
    <property type="entry name" value="DeoR-like_C"/>
</dbReference>
<gene>
    <name evidence="8" type="ORF">BJP37_12745</name>
</gene>
<dbReference type="InterPro" id="IPR036388">
    <property type="entry name" value="WH-like_DNA-bd_sf"/>
</dbReference>
<dbReference type="InterPro" id="IPR037171">
    <property type="entry name" value="NagB/RpiA_transferase-like"/>
</dbReference>
<dbReference type="PRINTS" id="PR00037">
    <property type="entry name" value="HTHLACR"/>
</dbReference>
<dbReference type="GO" id="GO:0003677">
    <property type="term" value="F:DNA binding"/>
    <property type="evidence" value="ECO:0007669"/>
    <property type="project" value="UniProtKB-KW"/>
</dbReference>
<dbReference type="InterPro" id="IPR001034">
    <property type="entry name" value="DeoR_HTH"/>
</dbReference>
<organism evidence="8 9">
    <name type="scientific">Moorena bouillonii PNG</name>
    <dbReference type="NCBI Taxonomy" id="568701"/>
    <lineage>
        <taxon>Bacteria</taxon>
        <taxon>Bacillati</taxon>
        <taxon>Cyanobacteriota</taxon>
        <taxon>Cyanophyceae</taxon>
        <taxon>Coleofasciculales</taxon>
        <taxon>Coleofasciculaceae</taxon>
        <taxon>Moorena</taxon>
    </lineage>
</organism>
<keyword evidence="3" id="KW-0805">Transcription regulation</keyword>
<dbReference type="Gene3D" id="3.40.50.1360">
    <property type="match status" value="1"/>
</dbReference>
<reference evidence="8 9" key="1">
    <citation type="submission" date="2016-10" db="EMBL/GenBank/DDBJ databases">
        <title>Comparative genomics uncovers the prolific and rare metabolic potential of the cyanobacterial genus Moorea.</title>
        <authorList>
            <person name="Leao T."/>
            <person name="Castelao G."/>
            <person name="Korobeynikov A."/>
            <person name="Monroe E.A."/>
            <person name="Podell S."/>
            <person name="Glukhov E."/>
            <person name="Allen E."/>
            <person name="Gerwick W.H."/>
            <person name="Gerwick L."/>
        </authorList>
    </citation>
    <scope>NUCLEOTIDE SEQUENCE [LARGE SCALE GENOMIC DNA]</scope>
    <source>
        <strain evidence="8 9">PNG5-198</strain>
    </source>
</reference>
<dbReference type="Proteomes" id="UP000186657">
    <property type="component" value="Unassembled WGS sequence"/>
</dbReference>
<name>A0A1U7N1D3_9CYAN</name>
<dbReference type="Gene3D" id="1.10.10.10">
    <property type="entry name" value="Winged helix-like DNA-binding domain superfamily/Winged helix DNA-binding domain"/>
    <property type="match status" value="1"/>
</dbReference>
<dbReference type="PANTHER" id="PTHR30363:SF4">
    <property type="entry name" value="GLYCEROL-3-PHOSPHATE REGULON REPRESSOR"/>
    <property type="match status" value="1"/>
</dbReference>
<dbReference type="EMBL" id="MKZS01000001">
    <property type="protein sequence ID" value="OLT59768.1"/>
    <property type="molecule type" value="Genomic_DNA"/>
</dbReference>
<keyword evidence="5" id="KW-0804">Transcription</keyword>
<dbReference type="SUPFAM" id="SSF100950">
    <property type="entry name" value="NagB/RpiA/CoA transferase-like"/>
    <property type="match status" value="1"/>
</dbReference>
<evidence type="ECO:0000313" key="8">
    <source>
        <dbReference type="EMBL" id="OLT59768.1"/>
    </source>
</evidence>
<keyword evidence="9" id="KW-1185">Reference proteome</keyword>
<dbReference type="Pfam" id="PF08220">
    <property type="entry name" value="HTH_DeoR"/>
    <property type="match status" value="1"/>
</dbReference>
<dbReference type="GO" id="GO:0003700">
    <property type="term" value="F:DNA-binding transcription factor activity"/>
    <property type="evidence" value="ECO:0007669"/>
    <property type="project" value="InterPro"/>
</dbReference>
<dbReference type="RefSeq" id="WP_075899417.1">
    <property type="nucleotide sequence ID" value="NZ_MKZS01000001.1"/>
</dbReference>
<evidence type="ECO:0000313" key="9">
    <source>
        <dbReference type="Proteomes" id="UP000186657"/>
    </source>
</evidence>
<dbReference type="InterPro" id="IPR050313">
    <property type="entry name" value="Carb_Metab_HTH_regulators"/>
</dbReference>